<evidence type="ECO:0000259" key="5">
    <source>
        <dbReference type="PROSITE" id="PS50977"/>
    </source>
</evidence>
<dbReference type="PANTHER" id="PTHR30055">
    <property type="entry name" value="HTH-TYPE TRANSCRIPTIONAL REGULATOR RUTR"/>
    <property type="match status" value="1"/>
</dbReference>
<dbReference type="PANTHER" id="PTHR30055:SF151">
    <property type="entry name" value="TRANSCRIPTIONAL REGULATORY PROTEIN"/>
    <property type="match status" value="1"/>
</dbReference>
<feature type="DNA-binding region" description="H-T-H motif" evidence="4">
    <location>
        <begin position="44"/>
        <end position="63"/>
    </location>
</feature>
<evidence type="ECO:0000256" key="3">
    <source>
        <dbReference type="ARBA" id="ARBA00023163"/>
    </source>
</evidence>
<dbReference type="PROSITE" id="PS50977">
    <property type="entry name" value="HTH_TETR_2"/>
    <property type="match status" value="1"/>
</dbReference>
<dbReference type="RefSeq" id="WP_364380319.1">
    <property type="nucleotide sequence ID" value="NZ_JBHMCF010000020.1"/>
</dbReference>
<name>A0ABV5NPL8_9ACTN</name>
<comment type="caution">
    <text evidence="6">The sequence shown here is derived from an EMBL/GenBank/DDBJ whole genome shotgun (WGS) entry which is preliminary data.</text>
</comment>
<proteinExistence type="predicted"/>
<reference evidence="6 7" key="1">
    <citation type="submission" date="2024-09" db="EMBL/GenBank/DDBJ databases">
        <authorList>
            <person name="Sun Q."/>
            <person name="Mori K."/>
        </authorList>
    </citation>
    <scope>NUCLEOTIDE SEQUENCE [LARGE SCALE GENOMIC DNA]</scope>
    <source>
        <strain evidence="6 7">JCM 3324</strain>
    </source>
</reference>
<accession>A0ABV5NPL8</accession>
<keyword evidence="3" id="KW-0804">Transcription</keyword>
<protein>
    <submittedName>
        <fullName evidence="6">TetR/AcrR family transcriptional regulator</fullName>
    </submittedName>
</protein>
<dbReference type="InterPro" id="IPR050109">
    <property type="entry name" value="HTH-type_TetR-like_transc_reg"/>
</dbReference>
<dbReference type="EMBL" id="JBHMCF010000020">
    <property type="protein sequence ID" value="MFB9472172.1"/>
    <property type="molecule type" value="Genomic_DNA"/>
</dbReference>
<evidence type="ECO:0000313" key="7">
    <source>
        <dbReference type="Proteomes" id="UP001589568"/>
    </source>
</evidence>
<dbReference type="Gene3D" id="1.10.10.60">
    <property type="entry name" value="Homeodomain-like"/>
    <property type="match status" value="1"/>
</dbReference>
<dbReference type="InterPro" id="IPR036271">
    <property type="entry name" value="Tet_transcr_reg_TetR-rel_C_sf"/>
</dbReference>
<keyword evidence="1" id="KW-0805">Transcription regulation</keyword>
<dbReference type="Proteomes" id="UP001589568">
    <property type="component" value="Unassembled WGS sequence"/>
</dbReference>
<dbReference type="InterPro" id="IPR009057">
    <property type="entry name" value="Homeodomain-like_sf"/>
</dbReference>
<dbReference type="SUPFAM" id="SSF48498">
    <property type="entry name" value="Tetracyclin repressor-like, C-terminal domain"/>
    <property type="match status" value="1"/>
</dbReference>
<dbReference type="InterPro" id="IPR001647">
    <property type="entry name" value="HTH_TetR"/>
</dbReference>
<dbReference type="Pfam" id="PF00440">
    <property type="entry name" value="TetR_N"/>
    <property type="match status" value="1"/>
</dbReference>
<evidence type="ECO:0000256" key="2">
    <source>
        <dbReference type="ARBA" id="ARBA00023125"/>
    </source>
</evidence>
<dbReference type="SUPFAM" id="SSF46689">
    <property type="entry name" value="Homeodomain-like"/>
    <property type="match status" value="1"/>
</dbReference>
<dbReference type="InterPro" id="IPR004111">
    <property type="entry name" value="Repressor_TetR_C"/>
</dbReference>
<dbReference type="Gene3D" id="1.10.357.10">
    <property type="entry name" value="Tetracycline Repressor, domain 2"/>
    <property type="match status" value="1"/>
</dbReference>
<evidence type="ECO:0000256" key="1">
    <source>
        <dbReference type="ARBA" id="ARBA00023015"/>
    </source>
</evidence>
<sequence>MSSKPFSSVWVREPRKSAAPGRTREEIVAAAVELLDQEGLGGLSMRKLGAKLDAGATSLYWYVAHKDELLELAYDEVWAEMTVPDPDEVGWRDATSVLAYSMREVILRHPWSGDLIGRLPALGPHAMRVADRMRRMFKAAGFKGFDVDFAGSTLTAYVFGMTIPEIAWNATMGDRDYDADEMRATVRKAAAAHPEMLESIDMDVYDDPDAIRALCFDFGLVSLLDGLERRLAP</sequence>
<organism evidence="6 7">
    <name type="scientific">Nonomuraea salmonea</name>
    <dbReference type="NCBI Taxonomy" id="46181"/>
    <lineage>
        <taxon>Bacteria</taxon>
        <taxon>Bacillati</taxon>
        <taxon>Actinomycetota</taxon>
        <taxon>Actinomycetes</taxon>
        <taxon>Streptosporangiales</taxon>
        <taxon>Streptosporangiaceae</taxon>
        <taxon>Nonomuraea</taxon>
    </lineage>
</organism>
<keyword evidence="7" id="KW-1185">Reference proteome</keyword>
<keyword evidence="2 4" id="KW-0238">DNA-binding</keyword>
<gene>
    <name evidence="6" type="ORF">ACFFR3_21880</name>
</gene>
<evidence type="ECO:0000256" key="4">
    <source>
        <dbReference type="PROSITE-ProRule" id="PRU00335"/>
    </source>
</evidence>
<evidence type="ECO:0000313" key="6">
    <source>
        <dbReference type="EMBL" id="MFB9472172.1"/>
    </source>
</evidence>
<feature type="domain" description="HTH tetR-type" evidence="5">
    <location>
        <begin position="21"/>
        <end position="81"/>
    </location>
</feature>
<dbReference type="Pfam" id="PF02909">
    <property type="entry name" value="TetR_C_1"/>
    <property type="match status" value="1"/>
</dbReference>